<name>A0A6M3JSZ2_9ZZZZ</name>
<dbReference type="InterPro" id="IPR015517">
    <property type="entry name" value="dCMP_deaminase-rel"/>
</dbReference>
<evidence type="ECO:0000313" key="3">
    <source>
        <dbReference type="EMBL" id="QJA73134.1"/>
    </source>
</evidence>
<reference evidence="3" key="1">
    <citation type="submission" date="2020-03" db="EMBL/GenBank/DDBJ databases">
        <title>The deep terrestrial virosphere.</title>
        <authorList>
            <person name="Holmfeldt K."/>
            <person name="Nilsson E."/>
            <person name="Simone D."/>
            <person name="Lopez-Fernandez M."/>
            <person name="Wu X."/>
            <person name="de Brujin I."/>
            <person name="Lundin D."/>
            <person name="Andersson A."/>
            <person name="Bertilsson S."/>
            <person name="Dopson M."/>
        </authorList>
    </citation>
    <scope>NUCLEOTIDE SEQUENCE</scope>
    <source>
        <strain evidence="3">MM415A02464</strain>
    </source>
</reference>
<dbReference type="GO" id="GO:0005737">
    <property type="term" value="C:cytoplasm"/>
    <property type="evidence" value="ECO:0007669"/>
    <property type="project" value="TreeGrafter"/>
</dbReference>
<gene>
    <name evidence="3" type="ORF">MM415A02464_0015</name>
</gene>
<dbReference type="PIRSF" id="PIRSF006019">
    <property type="entry name" value="dCMP_deaminase"/>
    <property type="match status" value="1"/>
</dbReference>
<proteinExistence type="predicted"/>
<dbReference type="InterPro" id="IPR016193">
    <property type="entry name" value="Cytidine_deaminase-like"/>
</dbReference>
<feature type="domain" description="CMP/dCMP-type deaminase" evidence="2">
    <location>
        <begin position="1"/>
        <end position="123"/>
    </location>
</feature>
<organism evidence="3">
    <name type="scientific">viral metagenome</name>
    <dbReference type="NCBI Taxonomy" id="1070528"/>
    <lineage>
        <taxon>unclassified sequences</taxon>
        <taxon>metagenomes</taxon>
        <taxon>organismal metagenomes</taxon>
    </lineage>
</organism>
<keyword evidence="1" id="KW-0378">Hydrolase</keyword>
<dbReference type="Gene3D" id="3.40.140.10">
    <property type="entry name" value="Cytidine Deaminase, domain 2"/>
    <property type="match status" value="1"/>
</dbReference>
<dbReference type="PROSITE" id="PS51747">
    <property type="entry name" value="CYT_DCMP_DEAMINASES_2"/>
    <property type="match status" value="1"/>
</dbReference>
<dbReference type="PANTHER" id="PTHR11086:SF18">
    <property type="entry name" value="DEOXYCYTIDYLATE DEAMINASE"/>
    <property type="match status" value="1"/>
</dbReference>
<protein>
    <submittedName>
        <fullName evidence="3">Putative CMP/dCMP deaminase zinc-binding</fullName>
    </submittedName>
</protein>
<sequence>MNLVYAIAARSKDKETHIGSVIVRQDNTIVSAGYNSFPPHTNDNKKERQERPLKYNFFSHSEENSIVICSQYGVSLKNCKIYTNQIPCPTCARLIIRAGILEVYFDIEWQRISPIEWQKSAVYSLQMFDEAGVRYHALTVDLVKPIKYMRGEYF</sequence>
<dbReference type="AlphaFoldDB" id="A0A6M3JSZ2"/>
<dbReference type="GO" id="GO:0004132">
    <property type="term" value="F:dCMP deaminase activity"/>
    <property type="evidence" value="ECO:0007669"/>
    <property type="project" value="InterPro"/>
</dbReference>
<dbReference type="PANTHER" id="PTHR11086">
    <property type="entry name" value="DEOXYCYTIDYLATE DEAMINASE-RELATED"/>
    <property type="match status" value="1"/>
</dbReference>
<dbReference type="InterPro" id="IPR002125">
    <property type="entry name" value="CMP_dCMP_dom"/>
</dbReference>
<dbReference type="EMBL" id="MT142004">
    <property type="protein sequence ID" value="QJA73134.1"/>
    <property type="molecule type" value="Genomic_DNA"/>
</dbReference>
<evidence type="ECO:0000256" key="1">
    <source>
        <dbReference type="ARBA" id="ARBA00022801"/>
    </source>
</evidence>
<dbReference type="GO" id="GO:0006220">
    <property type="term" value="P:pyrimidine nucleotide metabolic process"/>
    <property type="evidence" value="ECO:0007669"/>
    <property type="project" value="InterPro"/>
</dbReference>
<evidence type="ECO:0000259" key="2">
    <source>
        <dbReference type="PROSITE" id="PS51747"/>
    </source>
</evidence>
<accession>A0A6M3JSZ2</accession>
<dbReference type="SUPFAM" id="SSF53927">
    <property type="entry name" value="Cytidine deaminase-like"/>
    <property type="match status" value="1"/>
</dbReference>
<dbReference type="Pfam" id="PF00383">
    <property type="entry name" value="dCMP_cyt_deam_1"/>
    <property type="match status" value="1"/>
</dbReference>
<dbReference type="InterPro" id="IPR016473">
    <property type="entry name" value="dCMP_deaminase"/>
</dbReference>
<dbReference type="GO" id="GO:0008270">
    <property type="term" value="F:zinc ion binding"/>
    <property type="evidence" value="ECO:0007669"/>
    <property type="project" value="InterPro"/>
</dbReference>